<dbReference type="Proteomes" id="UP000182108">
    <property type="component" value="Unassembled WGS sequence"/>
</dbReference>
<dbReference type="SUPFAM" id="SSF49764">
    <property type="entry name" value="HSP20-like chaperones"/>
    <property type="match status" value="1"/>
</dbReference>
<name>A0A0K6IYF8_9PROT</name>
<evidence type="ECO:0000256" key="1">
    <source>
        <dbReference type="PROSITE-ProRule" id="PRU00285"/>
    </source>
</evidence>
<dbReference type="PROSITE" id="PS01031">
    <property type="entry name" value="SHSP"/>
    <property type="match status" value="1"/>
</dbReference>
<gene>
    <name evidence="4" type="ORF">Ga0061068_1223</name>
</gene>
<feature type="domain" description="SHSP" evidence="3">
    <location>
        <begin position="35"/>
        <end position="146"/>
    </location>
</feature>
<dbReference type="InterPro" id="IPR008978">
    <property type="entry name" value="HSP20-like_chaperone"/>
</dbReference>
<protein>
    <submittedName>
        <fullName evidence="4">Molecular chaperone IbpA, HSP20 family</fullName>
    </submittedName>
</protein>
<dbReference type="RefSeq" id="WP_055424352.1">
    <property type="nucleotide sequence ID" value="NZ_CYHH01000022.1"/>
</dbReference>
<dbReference type="Pfam" id="PF00011">
    <property type="entry name" value="HSP20"/>
    <property type="match status" value="1"/>
</dbReference>
<organism evidence="4 5">
    <name type="scientific">Tepidiphilus thermophilus</name>
    <dbReference type="NCBI Taxonomy" id="876478"/>
    <lineage>
        <taxon>Bacteria</taxon>
        <taxon>Pseudomonadati</taxon>
        <taxon>Pseudomonadota</taxon>
        <taxon>Hydrogenophilia</taxon>
        <taxon>Hydrogenophilales</taxon>
        <taxon>Hydrogenophilaceae</taxon>
        <taxon>Tepidiphilus</taxon>
    </lineage>
</organism>
<dbReference type="Gene3D" id="2.60.40.790">
    <property type="match status" value="1"/>
</dbReference>
<dbReference type="OrthoDB" id="5295562at2"/>
<accession>A0A0K6IYF8</accession>
<dbReference type="InterPro" id="IPR002068">
    <property type="entry name" value="A-crystallin/Hsp20_dom"/>
</dbReference>
<sequence>MVTTLFPTNLFEEFDRLQRELDRLWSGWPAAIRETALDVVYPAINVGRTPEAVEVYAFAPGMDPAKLEVTLEQGVLTIAGERSSPIPENGQVTVYANERFAGKFRRTISLSEDLDPDKVEATYRDGVLRLRIARKAHLQPRRIEIK</sequence>
<evidence type="ECO:0000313" key="4">
    <source>
        <dbReference type="EMBL" id="CUB08118.1"/>
    </source>
</evidence>
<comment type="similarity">
    <text evidence="1 2">Belongs to the small heat shock protein (HSP20) family.</text>
</comment>
<dbReference type="EMBL" id="CYHH01000022">
    <property type="protein sequence ID" value="CUB08118.1"/>
    <property type="molecule type" value="Genomic_DNA"/>
</dbReference>
<dbReference type="InterPro" id="IPR031107">
    <property type="entry name" value="Small_HSP"/>
</dbReference>
<evidence type="ECO:0000259" key="3">
    <source>
        <dbReference type="PROSITE" id="PS01031"/>
    </source>
</evidence>
<dbReference type="CDD" id="cd06464">
    <property type="entry name" value="ACD_sHsps-like"/>
    <property type="match status" value="1"/>
</dbReference>
<evidence type="ECO:0000256" key="2">
    <source>
        <dbReference type="RuleBase" id="RU003616"/>
    </source>
</evidence>
<dbReference type="AlphaFoldDB" id="A0A0K6IYF8"/>
<reference evidence="5" key="1">
    <citation type="submission" date="2015-08" db="EMBL/GenBank/DDBJ databases">
        <authorList>
            <person name="Babu N.S."/>
            <person name="Beckwith C.J."/>
            <person name="Beseler K.G."/>
            <person name="Brison A."/>
            <person name="Carone J.V."/>
            <person name="Caskin T.P."/>
            <person name="Diamond M."/>
            <person name="Durham M.E."/>
            <person name="Foxe J.M."/>
            <person name="Go M."/>
            <person name="Henderson B.A."/>
            <person name="Jones I.B."/>
            <person name="McGettigan J.A."/>
            <person name="Micheletti S.J."/>
            <person name="Nasrallah M.E."/>
            <person name="Ortiz D."/>
            <person name="Piller C.R."/>
            <person name="Privatt S.R."/>
            <person name="Schneider S.L."/>
            <person name="Sharp S."/>
            <person name="Smith T.C."/>
            <person name="Stanton J.D."/>
            <person name="Ullery H.E."/>
            <person name="Wilson R.J."/>
            <person name="Serrano M.G."/>
            <person name="Buck G."/>
            <person name="Lee V."/>
            <person name="Wang Y."/>
            <person name="Carvalho R."/>
            <person name="Voegtly L."/>
            <person name="Shi R."/>
            <person name="Duckworth R."/>
            <person name="Johnson A."/>
            <person name="Loviza R."/>
            <person name="Walstead R."/>
            <person name="Shah Z."/>
            <person name="Kiflezghi M."/>
            <person name="Wade K."/>
            <person name="Ball S.L."/>
            <person name="Bradley K.W."/>
            <person name="Asai D.J."/>
            <person name="Bowman C.A."/>
            <person name="Russell D.A."/>
            <person name="Pope W.H."/>
            <person name="Jacobs-Sera D."/>
            <person name="Hendrix R.W."/>
            <person name="Hatfull G.F."/>
        </authorList>
    </citation>
    <scope>NUCLEOTIDE SEQUENCE [LARGE SCALE GENOMIC DNA]</scope>
    <source>
        <strain evidence="5">JCM 19170</strain>
    </source>
</reference>
<dbReference type="PANTHER" id="PTHR11527">
    <property type="entry name" value="HEAT-SHOCK PROTEIN 20 FAMILY MEMBER"/>
    <property type="match status" value="1"/>
</dbReference>
<evidence type="ECO:0000313" key="5">
    <source>
        <dbReference type="Proteomes" id="UP000182108"/>
    </source>
</evidence>
<keyword evidence="5" id="KW-1185">Reference proteome</keyword>
<proteinExistence type="inferred from homology"/>